<reference evidence="9" key="1">
    <citation type="journal article" date="2019" name="Int. J. Syst. Evol. Microbiol.">
        <title>The Global Catalogue of Microorganisms (GCM) 10K type strain sequencing project: providing services to taxonomists for standard genome sequencing and annotation.</title>
        <authorList>
            <consortium name="The Broad Institute Genomics Platform"/>
            <consortium name="The Broad Institute Genome Sequencing Center for Infectious Disease"/>
            <person name="Wu L."/>
            <person name="Ma J."/>
        </authorList>
    </citation>
    <scope>NUCLEOTIDE SEQUENCE [LARGE SCALE GENOMIC DNA]</scope>
    <source>
        <strain evidence="9">NBRC 104970</strain>
    </source>
</reference>
<dbReference type="InterPro" id="IPR050638">
    <property type="entry name" value="AA-Vitamin_Transporters"/>
</dbReference>
<evidence type="ECO:0000259" key="7">
    <source>
        <dbReference type="Pfam" id="PF00892"/>
    </source>
</evidence>
<sequence>MPDSTAPASAFRMGVALAVFAAVGFASKAIFVKLAYRFHVDAITLLTLRLLLALPFLLLVRLWRRSPASPLAWRDRWWLLLLGLLGYYLSSLLDFLGLVTVSASLERLILMLYPTFTVLLSAWLLKQRLTARVVGALALTYAGMILVLVPDLANARAQWSGVVLVFLSTLSYALYLTWSPAVIARVGAMRFTELALTVSALAMGTHFAATRPLADLLQPWPVLAYALAIAIVATVLPIYALAGAIGRIGSSRAAIIGSLGPVLTIVLSLGVLDEHLGPIQWLGAAVVIGGVWIVGKRR</sequence>
<dbReference type="PANTHER" id="PTHR32322:SF2">
    <property type="entry name" value="EAMA DOMAIN-CONTAINING PROTEIN"/>
    <property type="match status" value="1"/>
</dbReference>
<feature type="transmembrane region" description="Helical" evidence="6">
    <location>
        <begin position="253"/>
        <end position="272"/>
    </location>
</feature>
<evidence type="ECO:0000256" key="5">
    <source>
        <dbReference type="ARBA" id="ARBA00023136"/>
    </source>
</evidence>
<dbReference type="InterPro" id="IPR037185">
    <property type="entry name" value="EmrE-like"/>
</dbReference>
<comment type="subcellular location">
    <subcellularLocation>
        <location evidence="1">Membrane</location>
        <topology evidence="1">Multi-pass membrane protein</topology>
    </subcellularLocation>
</comment>
<evidence type="ECO:0000313" key="8">
    <source>
        <dbReference type="EMBL" id="GLS05543.1"/>
    </source>
</evidence>
<dbReference type="EMBL" id="BSOZ01000051">
    <property type="protein sequence ID" value="GLS05543.1"/>
    <property type="molecule type" value="Genomic_DNA"/>
</dbReference>
<name>A0ABQ6BU76_9NEIS</name>
<feature type="domain" description="EamA" evidence="7">
    <location>
        <begin position="160"/>
        <end position="294"/>
    </location>
</feature>
<comment type="caution">
    <text evidence="8">The sequence shown here is derived from an EMBL/GenBank/DDBJ whole genome shotgun (WGS) entry which is preliminary data.</text>
</comment>
<dbReference type="InterPro" id="IPR000620">
    <property type="entry name" value="EamA_dom"/>
</dbReference>
<evidence type="ECO:0000256" key="2">
    <source>
        <dbReference type="ARBA" id="ARBA00007362"/>
    </source>
</evidence>
<feature type="transmembrane region" description="Helical" evidence="6">
    <location>
        <begin position="190"/>
        <end position="210"/>
    </location>
</feature>
<evidence type="ECO:0000256" key="3">
    <source>
        <dbReference type="ARBA" id="ARBA00022692"/>
    </source>
</evidence>
<evidence type="ECO:0000256" key="4">
    <source>
        <dbReference type="ARBA" id="ARBA00022989"/>
    </source>
</evidence>
<proteinExistence type="inferred from homology"/>
<feature type="transmembrane region" description="Helical" evidence="6">
    <location>
        <begin position="133"/>
        <end position="153"/>
    </location>
</feature>
<evidence type="ECO:0000256" key="6">
    <source>
        <dbReference type="SAM" id="Phobius"/>
    </source>
</evidence>
<organism evidence="8 9">
    <name type="scientific">Chitiniphilus shinanonensis</name>
    <dbReference type="NCBI Taxonomy" id="553088"/>
    <lineage>
        <taxon>Bacteria</taxon>
        <taxon>Pseudomonadati</taxon>
        <taxon>Pseudomonadota</taxon>
        <taxon>Betaproteobacteria</taxon>
        <taxon>Neisseriales</taxon>
        <taxon>Chitinibacteraceae</taxon>
        <taxon>Chitiniphilus</taxon>
    </lineage>
</organism>
<gene>
    <name evidence="8" type="ORF">GCM10007860_26970</name>
</gene>
<dbReference type="Pfam" id="PF00892">
    <property type="entry name" value="EamA"/>
    <property type="match status" value="2"/>
</dbReference>
<dbReference type="PANTHER" id="PTHR32322">
    <property type="entry name" value="INNER MEMBRANE TRANSPORTER"/>
    <property type="match status" value="1"/>
</dbReference>
<feature type="transmembrane region" description="Helical" evidence="6">
    <location>
        <begin position="76"/>
        <end position="96"/>
    </location>
</feature>
<keyword evidence="9" id="KW-1185">Reference proteome</keyword>
<keyword evidence="5 6" id="KW-0472">Membrane</keyword>
<evidence type="ECO:0000256" key="1">
    <source>
        <dbReference type="ARBA" id="ARBA00004141"/>
    </source>
</evidence>
<feature type="transmembrane region" description="Helical" evidence="6">
    <location>
        <begin position="278"/>
        <end position="295"/>
    </location>
</feature>
<dbReference type="RefSeq" id="WP_018748922.1">
    <property type="nucleotide sequence ID" value="NZ_BSOZ01000051.1"/>
</dbReference>
<evidence type="ECO:0000313" key="9">
    <source>
        <dbReference type="Proteomes" id="UP001156836"/>
    </source>
</evidence>
<feature type="domain" description="EamA" evidence="7">
    <location>
        <begin position="13"/>
        <end position="148"/>
    </location>
</feature>
<feature type="transmembrane region" description="Helical" evidence="6">
    <location>
        <begin position="159"/>
        <end position="178"/>
    </location>
</feature>
<keyword evidence="4 6" id="KW-1133">Transmembrane helix</keyword>
<dbReference type="Proteomes" id="UP001156836">
    <property type="component" value="Unassembled WGS sequence"/>
</dbReference>
<feature type="transmembrane region" description="Helical" evidence="6">
    <location>
        <begin position="108"/>
        <end position="126"/>
    </location>
</feature>
<protein>
    <submittedName>
        <fullName evidence="8">Transporter</fullName>
    </submittedName>
</protein>
<feature type="transmembrane region" description="Helical" evidence="6">
    <location>
        <begin position="222"/>
        <end position="241"/>
    </location>
</feature>
<comment type="similarity">
    <text evidence="2">Belongs to the EamA transporter family.</text>
</comment>
<keyword evidence="3 6" id="KW-0812">Transmembrane</keyword>
<dbReference type="SUPFAM" id="SSF103481">
    <property type="entry name" value="Multidrug resistance efflux transporter EmrE"/>
    <property type="match status" value="2"/>
</dbReference>
<feature type="transmembrane region" description="Helical" evidence="6">
    <location>
        <begin position="42"/>
        <end position="64"/>
    </location>
</feature>
<accession>A0ABQ6BU76</accession>